<reference evidence="6" key="1">
    <citation type="journal article" date="2023" name="Nat. Commun.">
        <title>Diploid and tetraploid genomes of Acorus and the evolution of monocots.</title>
        <authorList>
            <person name="Ma L."/>
            <person name="Liu K.W."/>
            <person name="Li Z."/>
            <person name="Hsiao Y.Y."/>
            <person name="Qi Y."/>
            <person name="Fu T."/>
            <person name="Tang G.D."/>
            <person name="Zhang D."/>
            <person name="Sun W.H."/>
            <person name="Liu D.K."/>
            <person name="Li Y."/>
            <person name="Chen G.Z."/>
            <person name="Liu X.D."/>
            <person name="Liao X.Y."/>
            <person name="Jiang Y.T."/>
            <person name="Yu X."/>
            <person name="Hao Y."/>
            <person name="Huang J."/>
            <person name="Zhao X.W."/>
            <person name="Ke S."/>
            <person name="Chen Y.Y."/>
            <person name="Wu W.L."/>
            <person name="Hsu J.L."/>
            <person name="Lin Y.F."/>
            <person name="Huang M.D."/>
            <person name="Li C.Y."/>
            <person name="Huang L."/>
            <person name="Wang Z.W."/>
            <person name="Zhao X."/>
            <person name="Zhong W.Y."/>
            <person name="Peng D.H."/>
            <person name="Ahmad S."/>
            <person name="Lan S."/>
            <person name="Zhang J.S."/>
            <person name="Tsai W.C."/>
            <person name="Van de Peer Y."/>
            <person name="Liu Z.J."/>
        </authorList>
    </citation>
    <scope>NUCLEOTIDE SEQUENCE</scope>
    <source>
        <strain evidence="6">CP</strain>
    </source>
</reference>
<dbReference type="PANTHER" id="PTHR32401">
    <property type="entry name" value="CONCANAVALIN A-LIKE LECTIN FAMILY PROTEIN"/>
    <property type="match status" value="1"/>
</dbReference>
<evidence type="ECO:0000256" key="3">
    <source>
        <dbReference type="SAM" id="Phobius"/>
    </source>
</evidence>
<evidence type="ECO:0000259" key="5">
    <source>
        <dbReference type="Pfam" id="PF00139"/>
    </source>
</evidence>
<accession>A0AAV9DDF0</accession>
<evidence type="ECO:0000313" key="7">
    <source>
        <dbReference type="Proteomes" id="UP001180020"/>
    </source>
</evidence>
<evidence type="ECO:0000313" key="6">
    <source>
        <dbReference type="EMBL" id="KAK1298964.1"/>
    </source>
</evidence>
<keyword evidence="3" id="KW-1133">Transmembrane helix</keyword>
<dbReference type="InterPro" id="IPR050258">
    <property type="entry name" value="Leguminous_Lectin"/>
</dbReference>
<dbReference type="AlphaFoldDB" id="A0AAV9DDF0"/>
<dbReference type="EMBL" id="JAUJYO010000014">
    <property type="protein sequence ID" value="KAK1298964.1"/>
    <property type="molecule type" value="Genomic_DNA"/>
</dbReference>
<comment type="similarity">
    <text evidence="1">Belongs to the leguminous lectin family.</text>
</comment>
<name>A0AAV9DDF0_ACOCL</name>
<dbReference type="Gene3D" id="2.60.120.200">
    <property type="match status" value="2"/>
</dbReference>
<reference evidence="6" key="2">
    <citation type="submission" date="2023-06" db="EMBL/GenBank/DDBJ databases">
        <authorList>
            <person name="Ma L."/>
            <person name="Liu K.-W."/>
            <person name="Li Z."/>
            <person name="Hsiao Y.-Y."/>
            <person name="Qi Y."/>
            <person name="Fu T."/>
            <person name="Tang G."/>
            <person name="Zhang D."/>
            <person name="Sun W.-H."/>
            <person name="Liu D.-K."/>
            <person name="Li Y."/>
            <person name="Chen G.-Z."/>
            <person name="Liu X.-D."/>
            <person name="Liao X.-Y."/>
            <person name="Jiang Y.-T."/>
            <person name="Yu X."/>
            <person name="Hao Y."/>
            <person name="Huang J."/>
            <person name="Zhao X.-W."/>
            <person name="Ke S."/>
            <person name="Chen Y.-Y."/>
            <person name="Wu W.-L."/>
            <person name="Hsu J.-L."/>
            <person name="Lin Y.-F."/>
            <person name="Huang M.-D."/>
            <person name="Li C.-Y."/>
            <person name="Huang L."/>
            <person name="Wang Z.-W."/>
            <person name="Zhao X."/>
            <person name="Zhong W.-Y."/>
            <person name="Peng D.-H."/>
            <person name="Ahmad S."/>
            <person name="Lan S."/>
            <person name="Zhang J.-S."/>
            <person name="Tsai W.-C."/>
            <person name="Van De Peer Y."/>
            <person name="Liu Z.-J."/>
        </authorList>
    </citation>
    <scope>NUCLEOTIDE SEQUENCE</scope>
    <source>
        <strain evidence="6">CP</strain>
        <tissue evidence="6">Leaves</tissue>
    </source>
</reference>
<keyword evidence="3" id="KW-0472">Membrane</keyword>
<dbReference type="Pfam" id="PF00139">
    <property type="entry name" value="Lectin_legB"/>
    <property type="match status" value="1"/>
</dbReference>
<dbReference type="GO" id="GO:0030246">
    <property type="term" value="F:carbohydrate binding"/>
    <property type="evidence" value="ECO:0007669"/>
    <property type="project" value="UniProtKB-KW"/>
</dbReference>
<evidence type="ECO:0000256" key="4">
    <source>
        <dbReference type="SAM" id="SignalP"/>
    </source>
</evidence>
<gene>
    <name evidence="6" type="ORF">QJS10_CPB14g01696</name>
</gene>
<keyword evidence="3" id="KW-0812">Transmembrane</keyword>
<feature type="transmembrane region" description="Helical" evidence="3">
    <location>
        <begin position="262"/>
        <end position="287"/>
    </location>
</feature>
<evidence type="ECO:0000256" key="2">
    <source>
        <dbReference type="ARBA" id="ARBA00022734"/>
    </source>
</evidence>
<evidence type="ECO:0000256" key="1">
    <source>
        <dbReference type="ARBA" id="ARBA00007606"/>
    </source>
</evidence>
<keyword evidence="2" id="KW-0430">Lectin</keyword>
<sequence length="325" mass="35691">MVVLLVPRYSLFLVLLAVSFETLAADPAFSFSFPRFAKDLAFDSEMALFGDAEVSPVDSLIRISTSGRIMYRRPIGAPAPAQNPNPKYLTSLSTYFTFSVSNGELAFVVIPDSPSFKIGSSPTVLSVSLNASKVGIDVDGVVNASRFTTVNLEVNGGERLHAWIDYSGSSKRLEVRLSKSDSSRPFEPSASFLIDMSSFLRDSIFVALSASNASVYSWSFGLKHTLYTMHSEPLDPRKFSAGHHGEANPPEAQPKCDYFLKIFTPLIFGAACGAIVASFGLFAWTVVIDRRRRQTMVAAECPVYPVDFEYKKMLARNKVMDKGVK</sequence>
<comment type="caution">
    <text evidence="6">The sequence shown here is derived from an EMBL/GenBank/DDBJ whole genome shotgun (WGS) entry which is preliminary data.</text>
</comment>
<keyword evidence="7" id="KW-1185">Reference proteome</keyword>
<feature type="signal peptide" evidence="4">
    <location>
        <begin position="1"/>
        <end position="24"/>
    </location>
</feature>
<dbReference type="InterPro" id="IPR001220">
    <property type="entry name" value="Legume_lectin_dom"/>
</dbReference>
<dbReference type="SUPFAM" id="SSF49899">
    <property type="entry name" value="Concanavalin A-like lectins/glucanases"/>
    <property type="match status" value="1"/>
</dbReference>
<dbReference type="PANTHER" id="PTHR32401:SF16">
    <property type="entry name" value="CONCANAVALIN A-LIKE LECTIN FAMILY PROTEIN"/>
    <property type="match status" value="1"/>
</dbReference>
<organism evidence="6 7">
    <name type="scientific">Acorus calamus</name>
    <name type="common">Sweet flag</name>
    <dbReference type="NCBI Taxonomy" id="4465"/>
    <lineage>
        <taxon>Eukaryota</taxon>
        <taxon>Viridiplantae</taxon>
        <taxon>Streptophyta</taxon>
        <taxon>Embryophyta</taxon>
        <taxon>Tracheophyta</taxon>
        <taxon>Spermatophyta</taxon>
        <taxon>Magnoliopsida</taxon>
        <taxon>Liliopsida</taxon>
        <taxon>Acoraceae</taxon>
        <taxon>Acorus</taxon>
    </lineage>
</organism>
<dbReference type="InterPro" id="IPR013320">
    <property type="entry name" value="ConA-like_dom_sf"/>
</dbReference>
<feature type="domain" description="Legume lectin" evidence="5">
    <location>
        <begin position="130"/>
        <end position="225"/>
    </location>
</feature>
<dbReference type="Proteomes" id="UP001180020">
    <property type="component" value="Unassembled WGS sequence"/>
</dbReference>
<feature type="chain" id="PRO_5043698473" description="Legume lectin domain-containing protein" evidence="4">
    <location>
        <begin position="25"/>
        <end position="325"/>
    </location>
</feature>
<proteinExistence type="inferred from homology"/>
<protein>
    <recommendedName>
        <fullName evidence="5">Legume lectin domain-containing protein</fullName>
    </recommendedName>
</protein>
<keyword evidence="4" id="KW-0732">Signal</keyword>